<reference evidence="3" key="1">
    <citation type="journal article" date="2023" name="Genome Biol. Evol.">
        <title>First Whole Genome Sequence and Flow Cytometry Genome Size Data for the Lichen-Forming Fungus Ramalina farinacea (Ascomycota).</title>
        <authorList>
            <person name="Llewellyn T."/>
            <person name="Mian S."/>
            <person name="Hill R."/>
            <person name="Leitch I.J."/>
            <person name="Gaya E."/>
        </authorList>
    </citation>
    <scope>NUCLEOTIDE SEQUENCE</scope>
    <source>
        <strain evidence="3">LIQ254RAFAR</strain>
    </source>
</reference>
<feature type="region of interest" description="Disordered" evidence="1">
    <location>
        <begin position="336"/>
        <end position="424"/>
    </location>
</feature>
<dbReference type="InterPro" id="IPR001370">
    <property type="entry name" value="BIR_rpt"/>
</dbReference>
<evidence type="ECO:0000313" key="4">
    <source>
        <dbReference type="Proteomes" id="UP001161017"/>
    </source>
</evidence>
<dbReference type="PROSITE" id="PS50143">
    <property type="entry name" value="BIR_REPEAT_2"/>
    <property type="match status" value="2"/>
</dbReference>
<dbReference type="SUPFAM" id="SSF57924">
    <property type="entry name" value="Inhibitor of apoptosis (IAP) repeat"/>
    <property type="match status" value="2"/>
</dbReference>
<comment type="caution">
    <text evidence="3">The sequence shown here is derived from an EMBL/GenBank/DDBJ whole genome shotgun (WGS) entry which is preliminary data.</text>
</comment>
<proteinExistence type="predicted"/>
<dbReference type="InterPro" id="IPR013087">
    <property type="entry name" value="Znf_C2H2_type"/>
</dbReference>
<name>A0AA43QWF7_9LECA</name>
<feature type="compositionally biased region" description="Pro residues" evidence="1">
    <location>
        <begin position="382"/>
        <end position="394"/>
    </location>
</feature>
<feature type="compositionally biased region" description="Basic and acidic residues" evidence="1">
    <location>
        <begin position="336"/>
        <end position="354"/>
    </location>
</feature>
<dbReference type="InterPro" id="IPR050784">
    <property type="entry name" value="IAP"/>
</dbReference>
<dbReference type="PANTHER" id="PTHR10044">
    <property type="entry name" value="INHIBITOR OF APOPTOSIS"/>
    <property type="match status" value="1"/>
</dbReference>
<evidence type="ECO:0000259" key="2">
    <source>
        <dbReference type="PROSITE" id="PS00028"/>
    </source>
</evidence>
<evidence type="ECO:0000256" key="1">
    <source>
        <dbReference type="SAM" id="MobiDB-lite"/>
    </source>
</evidence>
<gene>
    <name evidence="3" type="ORF">OHK93_005342</name>
</gene>
<dbReference type="PROSITE" id="PS00028">
    <property type="entry name" value="ZINC_FINGER_C2H2_1"/>
    <property type="match status" value="1"/>
</dbReference>
<dbReference type="Gene3D" id="1.10.1170.10">
    <property type="entry name" value="Inhibitor Of Apoptosis Protein (2mihbC-IAP-1), Chain A"/>
    <property type="match status" value="2"/>
</dbReference>
<dbReference type="SMART" id="SM00238">
    <property type="entry name" value="BIR"/>
    <property type="match status" value="2"/>
</dbReference>
<accession>A0AA43QWF7</accession>
<dbReference type="EMBL" id="JAPUFD010000027">
    <property type="protein sequence ID" value="MDI1493552.1"/>
    <property type="molecule type" value="Genomic_DNA"/>
</dbReference>
<organism evidence="3 4">
    <name type="scientific">Ramalina farinacea</name>
    <dbReference type="NCBI Taxonomy" id="258253"/>
    <lineage>
        <taxon>Eukaryota</taxon>
        <taxon>Fungi</taxon>
        <taxon>Dikarya</taxon>
        <taxon>Ascomycota</taxon>
        <taxon>Pezizomycotina</taxon>
        <taxon>Lecanoromycetes</taxon>
        <taxon>OSLEUM clade</taxon>
        <taxon>Lecanoromycetidae</taxon>
        <taxon>Lecanorales</taxon>
        <taxon>Lecanorineae</taxon>
        <taxon>Ramalinaceae</taxon>
        <taxon>Ramalina</taxon>
    </lineage>
</organism>
<dbReference type="AlphaFoldDB" id="A0AA43QWF7"/>
<keyword evidence="4" id="KW-1185">Reference proteome</keyword>
<feature type="domain" description="C2H2-type" evidence="2">
    <location>
        <begin position="191"/>
        <end position="213"/>
    </location>
</feature>
<feature type="compositionally biased region" description="Low complexity" evidence="1">
    <location>
        <begin position="263"/>
        <end position="280"/>
    </location>
</feature>
<feature type="compositionally biased region" description="Polar residues" evidence="1">
    <location>
        <begin position="412"/>
        <end position="424"/>
    </location>
</feature>
<feature type="region of interest" description="Disordered" evidence="1">
    <location>
        <begin position="219"/>
        <end position="295"/>
    </location>
</feature>
<sequence>MESAMDVFENRLESFTNWPKGLFLRPQVMAAAGFSHTNWDSDEVQCFNCAIVIDDWQVDDDPFKQHLSAAPQCSFVNKTYMSSLEDRLASFHAWSLDDKPMPIHMAAAGFFHSNRDTDAATCFCCTLRLQDWDRVDDPIQRHIIVLNQTRGRPCTWLNKITAAPEKVAGPTPQRVAARWNHSTAPPKPHKCGVCQTVYSSGNQFQRHLVEAKHMLPRKAKAAKITPASGSGVNRLRRVRSGQQRPAIQPQARERPSTDSVQTLAPSPVQAVQAAAQANELASEERRHNPPGTTGFLGSYRVMKSAAKPKPHAKANPAAVSSAMDKIIGLLKQEDGVAPHEHHEPSNGYDEKLPRPIEVIPSGPQITRMARPERRKHLQSDVPPQPRPDWDAPPQPRHESLIGDYSEPAPRTDWNSTGVKSSSGW</sequence>
<protein>
    <recommendedName>
        <fullName evidence="2">C2H2-type domain-containing protein</fullName>
    </recommendedName>
</protein>
<evidence type="ECO:0000313" key="3">
    <source>
        <dbReference type="EMBL" id="MDI1493552.1"/>
    </source>
</evidence>
<dbReference type="CDD" id="cd00022">
    <property type="entry name" value="BIR"/>
    <property type="match status" value="2"/>
</dbReference>
<dbReference type="Pfam" id="PF00653">
    <property type="entry name" value="BIR"/>
    <property type="match status" value="2"/>
</dbReference>
<dbReference type="Proteomes" id="UP001161017">
    <property type="component" value="Unassembled WGS sequence"/>
</dbReference>